<evidence type="ECO:0000259" key="1">
    <source>
        <dbReference type="Pfam" id="PF07045"/>
    </source>
</evidence>
<dbReference type="InterPro" id="IPR010753">
    <property type="entry name" value="DUF1330"/>
</dbReference>
<sequence>MSHIDPTREVMAAFRDLPSDRPIAMINLLRFRDRADYPSDHADHATGLSGADAYRRYGAAAAAPFQRARGRQVWLGRAELTVIGPADETWDLAFIAAYPTGDAFVAMLRDPEYREAVVHRQAAVLDSRLIRCEPRGPGAAFGEDGEA</sequence>
<dbReference type="Proteomes" id="UP000215595">
    <property type="component" value="Unassembled WGS sequence"/>
</dbReference>
<evidence type="ECO:0000313" key="2">
    <source>
        <dbReference type="EMBL" id="OYX34971.1"/>
    </source>
</evidence>
<dbReference type="PANTHER" id="PTHR40257:SF1">
    <property type="entry name" value="DUF1330 DOMAIN-CONTAINING PROTEIN"/>
    <property type="match status" value="1"/>
</dbReference>
<protein>
    <submittedName>
        <fullName evidence="2">DUF1330 domain-containing protein</fullName>
    </submittedName>
</protein>
<dbReference type="Pfam" id="PF07045">
    <property type="entry name" value="DUF1330"/>
    <property type="match status" value="1"/>
</dbReference>
<name>A0A258FR33_9CAUL</name>
<proteinExistence type="predicted"/>
<organism evidence="2 3">
    <name type="scientific">Brevundimonas subvibrioides</name>
    <dbReference type="NCBI Taxonomy" id="74313"/>
    <lineage>
        <taxon>Bacteria</taxon>
        <taxon>Pseudomonadati</taxon>
        <taxon>Pseudomonadota</taxon>
        <taxon>Alphaproteobacteria</taxon>
        <taxon>Caulobacterales</taxon>
        <taxon>Caulobacteraceae</taxon>
        <taxon>Brevundimonas</taxon>
    </lineage>
</organism>
<dbReference type="AlphaFoldDB" id="A0A258FR33"/>
<accession>A0A258FR33</accession>
<dbReference type="InterPro" id="IPR011008">
    <property type="entry name" value="Dimeric_a/b-barrel"/>
</dbReference>
<evidence type="ECO:0000313" key="3">
    <source>
        <dbReference type="Proteomes" id="UP000215595"/>
    </source>
</evidence>
<dbReference type="SUPFAM" id="SSF54909">
    <property type="entry name" value="Dimeric alpha+beta barrel"/>
    <property type="match status" value="1"/>
</dbReference>
<dbReference type="EMBL" id="NCEB01000006">
    <property type="protein sequence ID" value="OYX34971.1"/>
    <property type="molecule type" value="Genomic_DNA"/>
</dbReference>
<comment type="caution">
    <text evidence="2">The sequence shown here is derived from an EMBL/GenBank/DDBJ whole genome shotgun (WGS) entry which is preliminary data.</text>
</comment>
<dbReference type="Gene3D" id="3.30.70.100">
    <property type="match status" value="1"/>
</dbReference>
<dbReference type="PANTHER" id="PTHR40257">
    <property type="match status" value="1"/>
</dbReference>
<feature type="domain" description="DUF1330" evidence="1">
    <location>
        <begin position="51"/>
        <end position="124"/>
    </location>
</feature>
<gene>
    <name evidence="2" type="ORF">B7Z01_03550</name>
</gene>
<reference evidence="2 3" key="1">
    <citation type="submission" date="2017-03" db="EMBL/GenBank/DDBJ databases">
        <title>Lifting the veil on microbial sulfur biogeochemistry in mining wastewaters.</title>
        <authorList>
            <person name="Kantor R.S."/>
            <person name="Colenbrander Nelson T."/>
            <person name="Marshall S."/>
            <person name="Bennett D."/>
            <person name="Apte S."/>
            <person name="Camacho D."/>
            <person name="Thomas B.C."/>
            <person name="Warren L.A."/>
            <person name="Banfield J.F."/>
        </authorList>
    </citation>
    <scope>NUCLEOTIDE SEQUENCE [LARGE SCALE GENOMIC DNA]</scope>
    <source>
        <strain evidence="2">32-69-9</strain>
    </source>
</reference>